<evidence type="ECO:0000259" key="7">
    <source>
        <dbReference type="PROSITE" id="PS51352"/>
    </source>
</evidence>
<name>A0A371X5K6_9HYPH</name>
<dbReference type="InterPro" id="IPR006311">
    <property type="entry name" value="TAT_signal"/>
</dbReference>
<dbReference type="Proteomes" id="UP000264310">
    <property type="component" value="Unassembled WGS sequence"/>
</dbReference>
<evidence type="ECO:0000256" key="6">
    <source>
        <dbReference type="ARBA" id="ARBA00023284"/>
    </source>
</evidence>
<dbReference type="OrthoDB" id="9780147at2"/>
<sequence>MTTNMERRAFLAAAFALGSTPLLPMIARAQNAREELSQDAILRDPEVPALGNPNGDVTLVEYFDYQCPYCKTQFPEIEALVRQDGNIRLVMKDWPIFGPASLYASRLALAAGQHHDKALRALMATQARLSQEDVEAALTRAGFKIEALNAAYGRDRQRIDGIIARNSSQAEQFGFMGTPAYIAGTTVFPGVPDMADMKKAIAEARAS</sequence>
<comment type="similarity">
    <text evidence="2">Belongs to the thioredoxin family. DsbA subfamily.</text>
</comment>
<evidence type="ECO:0000256" key="1">
    <source>
        <dbReference type="ARBA" id="ARBA00003565"/>
    </source>
</evidence>
<evidence type="ECO:0000256" key="5">
    <source>
        <dbReference type="ARBA" id="ARBA00023157"/>
    </source>
</evidence>
<comment type="caution">
    <text evidence="8">The sequence shown here is derived from an EMBL/GenBank/DDBJ whole genome shotgun (WGS) entry which is preliminary data.</text>
</comment>
<dbReference type="InterPro" id="IPR036249">
    <property type="entry name" value="Thioredoxin-like_sf"/>
</dbReference>
<organism evidence="8 9">
    <name type="scientific">Fulvimarina endophytica</name>
    <dbReference type="NCBI Taxonomy" id="2293836"/>
    <lineage>
        <taxon>Bacteria</taxon>
        <taxon>Pseudomonadati</taxon>
        <taxon>Pseudomonadota</taxon>
        <taxon>Alphaproteobacteria</taxon>
        <taxon>Hyphomicrobiales</taxon>
        <taxon>Aurantimonadaceae</taxon>
        <taxon>Fulvimarina</taxon>
    </lineage>
</organism>
<dbReference type="GO" id="GO:0016491">
    <property type="term" value="F:oxidoreductase activity"/>
    <property type="evidence" value="ECO:0007669"/>
    <property type="project" value="UniProtKB-KW"/>
</dbReference>
<gene>
    <name evidence="8" type="ORF">DYI37_09425</name>
</gene>
<keyword evidence="6" id="KW-0676">Redox-active center</keyword>
<proteinExistence type="inferred from homology"/>
<dbReference type="PANTHER" id="PTHR13887">
    <property type="entry name" value="GLUTATHIONE S-TRANSFERASE KAPPA"/>
    <property type="match status" value="1"/>
</dbReference>
<evidence type="ECO:0000256" key="2">
    <source>
        <dbReference type="ARBA" id="ARBA00005791"/>
    </source>
</evidence>
<accession>A0A371X5K6</accession>
<evidence type="ECO:0000313" key="8">
    <source>
        <dbReference type="EMBL" id="RFC64505.1"/>
    </source>
</evidence>
<dbReference type="PROSITE" id="PS51352">
    <property type="entry name" value="THIOREDOXIN_2"/>
    <property type="match status" value="1"/>
</dbReference>
<evidence type="ECO:0000256" key="3">
    <source>
        <dbReference type="ARBA" id="ARBA00022729"/>
    </source>
</evidence>
<keyword evidence="9" id="KW-1185">Reference proteome</keyword>
<dbReference type="SUPFAM" id="SSF52833">
    <property type="entry name" value="Thioredoxin-like"/>
    <property type="match status" value="1"/>
</dbReference>
<dbReference type="AlphaFoldDB" id="A0A371X5K6"/>
<dbReference type="EMBL" id="QURL01000003">
    <property type="protein sequence ID" value="RFC64505.1"/>
    <property type="molecule type" value="Genomic_DNA"/>
</dbReference>
<keyword evidence="3" id="KW-0732">Signal</keyword>
<keyword evidence="4" id="KW-0560">Oxidoreductase</keyword>
<dbReference type="PROSITE" id="PS51318">
    <property type="entry name" value="TAT"/>
    <property type="match status" value="1"/>
</dbReference>
<dbReference type="InterPro" id="IPR012336">
    <property type="entry name" value="Thioredoxin-like_fold"/>
</dbReference>
<reference evidence="8 9" key="1">
    <citation type="submission" date="2018-08" db="EMBL/GenBank/DDBJ databases">
        <title>Fulvimarina sp. 85, whole genome shotgun sequence.</title>
        <authorList>
            <person name="Tuo L."/>
        </authorList>
    </citation>
    <scope>NUCLEOTIDE SEQUENCE [LARGE SCALE GENOMIC DNA]</scope>
    <source>
        <strain evidence="8 9">85</strain>
    </source>
</reference>
<protein>
    <submittedName>
        <fullName evidence="8">DsbA family protein</fullName>
    </submittedName>
</protein>
<evidence type="ECO:0000313" key="9">
    <source>
        <dbReference type="Proteomes" id="UP000264310"/>
    </source>
</evidence>
<dbReference type="RefSeq" id="WP_116682920.1">
    <property type="nucleotide sequence ID" value="NZ_QURL01000003.1"/>
</dbReference>
<dbReference type="PANTHER" id="PTHR13887:SF14">
    <property type="entry name" value="DISULFIDE BOND FORMATION PROTEIN D"/>
    <property type="match status" value="1"/>
</dbReference>
<dbReference type="Gene3D" id="3.40.30.10">
    <property type="entry name" value="Glutaredoxin"/>
    <property type="match status" value="1"/>
</dbReference>
<feature type="domain" description="Thioredoxin" evidence="7">
    <location>
        <begin position="16"/>
        <end position="206"/>
    </location>
</feature>
<dbReference type="CDD" id="cd03023">
    <property type="entry name" value="DsbA_Com1_like"/>
    <property type="match status" value="1"/>
</dbReference>
<dbReference type="Pfam" id="PF13462">
    <property type="entry name" value="Thioredoxin_4"/>
    <property type="match status" value="1"/>
</dbReference>
<comment type="function">
    <text evidence="1">May be required for disulfide bond formation in some proteins.</text>
</comment>
<dbReference type="InterPro" id="IPR013766">
    <property type="entry name" value="Thioredoxin_domain"/>
</dbReference>
<evidence type="ECO:0000256" key="4">
    <source>
        <dbReference type="ARBA" id="ARBA00023002"/>
    </source>
</evidence>
<keyword evidence="5" id="KW-1015">Disulfide bond</keyword>